<organism evidence="1 2">
    <name type="scientific">Paenibacillus durus ATCC 35681</name>
    <dbReference type="NCBI Taxonomy" id="1333534"/>
    <lineage>
        <taxon>Bacteria</taxon>
        <taxon>Bacillati</taxon>
        <taxon>Bacillota</taxon>
        <taxon>Bacilli</taxon>
        <taxon>Bacillales</taxon>
        <taxon>Paenibacillaceae</taxon>
        <taxon>Paenibacillus</taxon>
    </lineage>
</organism>
<evidence type="ECO:0000313" key="2">
    <source>
        <dbReference type="Proteomes" id="UP000034189"/>
    </source>
</evidence>
<dbReference type="AlphaFoldDB" id="A0A0F7FCS5"/>
<dbReference type="EMBL" id="CP011114">
    <property type="protein sequence ID" value="AKG36564.1"/>
    <property type="molecule type" value="Genomic_DNA"/>
</dbReference>
<protein>
    <recommendedName>
        <fullName evidence="3">Flagellar protein FliT</fullName>
    </recommendedName>
</protein>
<reference evidence="1 2" key="2">
    <citation type="journal article" date="2016" name="Genome Announc.">
        <title>Genome Sequence of a Gram-Positive Diazotroph, Paenibacillus durus Type Strain ATCC 35681.</title>
        <authorList>
            <person name="Halim M.A."/>
            <person name="Rahman A.Y."/>
            <person name="Sim K.S."/>
            <person name="Yam H.C."/>
            <person name="Rahim A.A."/>
            <person name="Ghazali A.H."/>
            <person name="Najimudin N."/>
        </authorList>
    </citation>
    <scope>NUCLEOTIDE SEQUENCE [LARGE SCALE GENOMIC DNA]</scope>
    <source>
        <strain evidence="1 2">ATCC 35681</strain>
    </source>
</reference>
<accession>A0A0F7FCS5</accession>
<dbReference type="PATRIC" id="fig|1333534.5.peg.4432"/>
<dbReference type="HOGENOM" id="CLU_1894153_0_0_9"/>
<gene>
    <name evidence="1" type="ORF">VK70_20205</name>
</gene>
<dbReference type="Proteomes" id="UP000034189">
    <property type="component" value="Chromosome"/>
</dbReference>
<reference evidence="1 2" key="1">
    <citation type="submission" date="2015-03" db="EMBL/GenBank/DDBJ databases">
        <authorList>
            <person name="Abdul Halim M."/>
        </authorList>
    </citation>
    <scope>NUCLEOTIDE SEQUENCE [LARGE SCALE GENOMIC DNA]</scope>
    <source>
        <strain evidence="1 2">ATCC 35681</strain>
    </source>
</reference>
<name>A0A0F7FCS5_PAEDU</name>
<evidence type="ECO:0000313" key="1">
    <source>
        <dbReference type="EMBL" id="AKG36564.1"/>
    </source>
</evidence>
<evidence type="ECO:0008006" key="3">
    <source>
        <dbReference type="Google" id="ProtNLM"/>
    </source>
</evidence>
<sequence>MVPLDHKDILFLAHQRHELYLKLLDCSTRQLSLMAGREGNDFPSLFECEAKEWNQITKEIEYIQEQMNLIDPEKSSASDSLLDLMKMIEQKVEAVQHSLSESAADTGADLRSVKNQRKVMNAYYRLDQNDQIPLYFDHKK</sequence>
<proteinExistence type="predicted"/>